<dbReference type="EMBL" id="QKZU01000011">
    <property type="protein sequence ID" value="PZX53804.1"/>
    <property type="molecule type" value="Genomic_DNA"/>
</dbReference>
<evidence type="ECO:0000259" key="1">
    <source>
        <dbReference type="PROSITE" id="PS51675"/>
    </source>
</evidence>
<dbReference type="AlphaFoldDB" id="A0A2W7QZW1"/>
<name>A0A2W7QZW1_9BACT</name>
<keyword evidence="5" id="KW-1185">Reference proteome</keyword>
<dbReference type="Pfam" id="PF13380">
    <property type="entry name" value="CoA_binding_2"/>
    <property type="match status" value="1"/>
</dbReference>
<reference evidence="3 5" key="2">
    <citation type="submission" date="2019-08" db="EMBL/GenBank/DDBJ databases">
        <title>Genome of Algoriphagus ratkowskyi IC026.</title>
        <authorList>
            <person name="Bowman J.P."/>
        </authorList>
    </citation>
    <scope>NUCLEOTIDE SEQUENCE [LARGE SCALE GENOMIC DNA]</scope>
    <source>
        <strain evidence="3 5">IC026</strain>
    </source>
</reference>
<dbReference type="PROSITE" id="PS51675">
    <property type="entry name" value="SAM_MT_TRM10"/>
    <property type="match status" value="1"/>
</dbReference>
<dbReference type="EMBL" id="VORV01000010">
    <property type="protein sequence ID" value="TXD76800.1"/>
    <property type="molecule type" value="Genomic_DNA"/>
</dbReference>
<evidence type="ECO:0000313" key="4">
    <source>
        <dbReference type="Proteomes" id="UP000249115"/>
    </source>
</evidence>
<dbReference type="Proteomes" id="UP000321927">
    <property type="component" value="Unassembled WGS sequence"/>
</dbReference>
<gene>
    <name evidence="3" type="ORF">ESW18_15620</name>
    <name evidence="2" type="ORF">LV84_02912</name>
</gene>
<proteinExistence type="predicted"/>
<reference evidence="2 4" key="1">
    <citation type="submission" date="2018-06" db="EMBL/GenBank/DDBJ databases">
        <title>Genomic Encyclopedia of Archaeal and Bacterial Type Strains, Phase II (KMG-II): from individual species to whole genera.</title>
        <authorList>
            <person name="Goeker M."/>
        </authorList>
    </citation>
    <scope>NUCLEOTIDE SEQUENCE [LARGE SCALE GENOMIC DNA]</scope>
    <source>
        <strain evidence="2 4">DSM 22686</strain>
    </source>
</reference>
<feature type="domain" description="SAM-dependent MTase TRM10-type" evidence="1">
    <location>
        <begin position="1"/>
        <end position="90"/>
    </location>
</feature>
<accession>A0A2W7QZW1</accession>
<organism evidence="2 4">
    <name type="scientific">Algoriphagus ratkowskyi</name>
    <dbReference type="NCBI Taxonomy" id="57028"/>
    <lineage>
        <taxon>Bacteria</taxon>
        <taxon>Pseudomonadati</taxon>
        <taxon>Bacteroidota</taxon>
        <taxon>Cytophagia</taxon>
        <taxon>Cytophagales</taxon>
        <taxon>Cyclobacteriaceae</taxon>
        <taxon>Algoriphagus</taxon>
    </lineage>
</organism>
<dbReference type="InterPro" id="IPR036291">
    <property type="entry name" value="NAD(P)-bd_dom_sf"/>
</dbReference>
<dbReference type="OrthoDB" id="708726at2"/>
<dbReference type="InterPro" id="IPR003781">
    <property type="entry name" value="CoA-bd"/>
</dbReference>
<evidence type="ECO:0000313" key="5">
    <source>
        <dbReference type="Proteomes" id="UP000321927"/>
    </source>
</evidence>
<dbReference type="Proteomes" id="UP000249115">
    <property type="component" value="Unassembled WGS sequence"/>
</dbReference>
<dbReference type="InterPro" id="IPR028564">
    <property type="entry name" value="MT_TRM10-typ"/>
</dbReference>
<evidence type="ECO:0000313" key="3">
    <source>
        <dbReference type="EMBL" id="TXD76800.1"/>
    </source>
</evidence>
<comment type="caution">
    <text evidence="2">The sequence shown here is derived from an EMBL/GenBank/DDBJ whole genome shotgun (WGS) entry which is preliminary data.</text>
</comment>
<protein>
    <submittedName>
        <fullName evidence="3">CoA-binding protein</fullName>
    </submittedName>
</protein>
<dbReference type="Gene3D" id="3.40.50.720">
    <property type="entry name" value="NAD(P)-binding Rossmann-like Domain"/>
    <property type="match status" value="1"/>
</dbReference>
<sequence length="123" mass="13635">MSDKLTLIVGATINTSRYAYFAASRLARAGVPFIPIGIKTGEVFGEKIIDLRSKPQLENIHTITLYIGTANQEEWIDYLIGLSPKRIIFNPGTENPIFFQKANAKGIEVLEACTLVMLSANQY</sequence>
<evidence type="ECO:0000313" key="2">
    <source>
        <dbReference type="EMBL" id="PZX53804.1"/>
    </source>
</evidence>
<dbReference type="SUPFAM" id="SSF51735">
    <property type="entry name" value="NAD(P)-binding Rossmann-fold domains"/>
    <property type="match status" value="1"/>
</dbReference>